<reference evidence="2" key="1">
    <citation type="submission" date="2017-12" db="EMBL/GenBank/DDBJ databases">
        <title>Pseudomonas sp. MS586 complete sequence.</title>
        <authorList>
            <person name="Lu S."/>
            <person name="Deng P."/>
        </authorList>
    </citation>
    <scope>NUCLEOTIDE SEQUENCE</scope>
    <source>
        <strain evidence="2">MS586</strain>
    </source>
</reference>
<keyword evidence="3" id="KW-1185">Reference proteome</keyword>
<gene>
    <name evidence="2" type="ORF">AWU82_28085</name>
</gene>
<evidence type="ECO:0000313" key="3">
    <source>
        <dbReference type="Proteomes" id="UP000075187"/>
    </source>
</evidence>
<name>A0ABM6QHC6_9PSED</name>
<dbReference type="EMBL" id="CP014205">
    <property type="protein sequence ID" value="AUG97352.1"/>
    <property type="molecule type" value="Genomic_DNA"/>
</dbReference>
<organism evidence="2 3">
    <name type="scientific">Pseudomonas glycinae</name>
    <dbReference type="NCBI Taxonomy" id="1785145"/>
    <lineage>
        <taxon>Bacteria</taxon>
        <taxon>Pseudomonadati</taxon>
        <taxon>Pseudomonadota</taxon>
        <taxon>Gammaproteobacteria</taxon>
        <taxon>Pseudomonadales</taxon>
        <taxon>Pseudomonadaceae</taxon>
        <taxon>Pseudomonas</taxon>
    </lineage>
</organism>
<dbReference type="Proteomes" id="UP000075187">
    <property type="component" value="Chromosome"/>
</dbReference>
<feature type="region of interest" description="Disordered" evidence="1">
    <location>
        <begin position="37"/>
        <end position="87"/>
    </location>
</feature>
<evidence type="ECO:0000256" key="1">
    <source>
        <dbReference type="SAM" id="MobiDB-lite"/>
    </source>
</evidence>
<feature type="compositionally biased region" description="Polar residues" evidence="1">
    <location>
        <begin position="38"/>
        <end position="50"/>
    </location>
</feature>
<protein>
    <submittedName>
        <fullName evidence="2">Uncharacterized protein</fullName>
    </submittedName>
</protein>
<accession>A0ABM6QHC6</accession>
<proteinExistence type="predicted"/>
<sequence length="87" mass="9308">MPPDQSRNEGTPSHSEAPNAGAKTFGYFGAFAKVTRCKSGTASRNTQRNGYSPKPKTAWSAQRPPSQKPKLTAPSASRHPPDPQTSL</sequence>
<feature type="region of interest" description="Disordered" evidence="1">
    <location>
        <begin position="1"/>
        <end position="22"/>
    </location>
</feature>
<evidence type="ECO:0000313" key="2">
    <source>
        <dbReference type="EMBL" id="AUG97352.1"/>
    </source>
</evidence>